<proteinExistence type="inferred from homology"/>
<comment type="similarity">
    <text evidence="1">Belongs to the polysaccharide synthase family.</text>
</comment>
<dbReference type="PANTHER" id="PTHR43318">
    <property type="entry name" value="UDP-N-ACETYLGLUCOSAMINE 4,6-DEHYDRATASE"/>
    <property type="match status" value="1"/>
</dbReference>
<protein>
    <recommendedName>
        <fullName evidence="2">Polysaccharide biosynthesis protein CapD-like domain-containing protein</fullName>
    </recommendedName>
</protein>
<dbReference type="InterPro" id="IPR051203">
    <property type="entry name" value="Polysaccharide_Synthase-Rel"/>
</dbReference>
<dbReference type="InterPro" id="IPR036291">
    <property type="entry name" value="NAD(P)-bd_dom_sf"/>
</dbReference>
<feature type="domain" description="Polysaccharide biosynthesis protein CapD-like" evidence="2">
    <location>
        <begin position="39"/>
        <end position="183"/>
    </location>
</feature>
<sequence>MRINPKITYRIQVDIFKMVGCGVDVNCNLLAGFYEGKTIAITGAGGSVGQLLTRRLLQLNIRRLIAIDIDPTALRALSTQTANDPRVQTVLQDITEAPKLAELFTGTEIVFHAAAQKHICIAEEDPIGTLRINAFGLANVRNAAFKAGVDRLVFTSSDKAVAPTGTMGASKLIGERILGSVDKVS</sequence>
<dbReference type="Proteomes" id="UP000185783">
    <property type="component" value="Unassembled WGS sequence"/>
</dbReference>
<organism evidence="3 4">
    <name type="scientific">Pseudovibrio exalbescens</name>
    <dbReference type="NCBI Taxonomy" id="197461"/>
    <lineage>
        <taxon>Bacteria</taxon>
        <taxon>Pseudomonadati</taxon>
        <taxon>Pseudomonadota</taxon>
        <taxon>Alphaproteobacteria</taxon>
        <taxon>Hyphomicrobiales</taxon>
        <taxon>Stappiaceae</taxon>
        <taxon>Pseudovibrio</taxon>
    </lineage>
</organism>
<dbReference type="PANTHER" id="PTHR43318:SF1">
    <property type="entry name" value="POLYSACCHARIDE BIOSYNTHESIS PROTEIN EPSC-RELATED"/>
    <property type="match status" value="1"/>
</dbReference>
<gene>
    <name evidence="3" type="ORF">A3843_16415</name>
</gene>
<dbReference type="AlphaFoldDB" id="A0A1U7JDR1"/>
<keyword evidence="4" id="KW-1185">Reference proteome</keyword>
<name>A0A1U7JDR1_9HYPH</name>
<dbReference type="Pfam" id="PF02719">
    <property type="entry name" value="Polysacc_synt_2"/>
    <property type="match status" value="1"/>
</dbReference>
<evidence type="ECO:0000313" key="3">
    <source>
        <dbReference type="EMBL" id="OKL42879.1"/>
    </source>
</evidence>
<dbReference type="EMBL" id="LVVZ01000029">
    <property type="protein sequence ID" value="OKL42879.1"/>
    <property type="molecule type" value="Genomic_DNA"/>
</dbReference>
<comment type="caution">
    <text evidence="3">The sequence shown here is derived from an EMBL/GenBank/DDBJ whole genome shotgun (WGS) entry which is preliminary data.</text>
</comment>
<accession>A0A1U7JDR1</accession>
<reference evidence="3 4" key="1">
    <citation type="submission" date="2016-03" db="EMBL/GenBank/DDBJ databases">
        <title>Genome sequence of Nesiotobacter sp. nov., a moderately halophilic alphaproteobacterium isolated from the Yellow Sea, China.</title>
        <authorList>
            <person name="Zhang G."/>
            <person name="Zhang R."/>
        </authorList>
    </citation>
    <scope>NUCLEOTIDE SEQUENCE [LARGE SCALE GENOMIC DNA]</scope>
    <source>
        <strain evidence="3 4">WB1-6</strain>
    </source>
</reference>
<dbReference type="STRING" id="197461.A3843_16415"/>
<evidence type="ECO:0000313" key="4">
    <source>
        <dbReference type="Proteomes" id="UP000185783"/>
    </source>
</evidence>
<evidence type="ECO:0000256" key="1">
    <source>
        <dbReference type="ARBA" id="ARBA00007430"/>
    </source>
</evidence>
<dbReference type="InterPro" id="IPR003869">
    <property type="entry name" value="Polysac_CapD-like"/>
</dbReference>
<evidence type="ECO:0000259" key="2">
    <source>
        <dbReference type="Pfam" id="PF02719"/>
    </source>
</evidence>
<dbReference type="SUPFAM" id="SSF51735">
    <property type="entry name" value="NAD(P)-binding Rossmann-fold domains"/>
    <property type="match status" value="1"/>
</dbReference>
<dbReference type="Gene3D" id="3.40.50.720">
    <property type="entry name" value="NAD(P)-binding Rossmann-like Domain"/>
    <property type="match status" value="1"/>
</dbReference>